<proteinExistence type="predicted"/>
<dbReference type="RefSeq" id="WP_144884196.1">
    <property type="nucleotide sequence ID" value="NZ_VLLE01000002.1"/>
</dbReference>
<protein>
    <submittedName>
        <fullName evidence="1">Uncharacterized protein</fullName>
    </submittedName>
</protein>
<evidence type="ECO:0000313" key="1">
    <source>
        <dbReference type="EMBL" id="TWI85367.1"/>
    </source>
</evidence>
<dbReference type="AlphaFoldDB" id="A0A562SVP9"/>
<dbReference type="EMBL" id="VLLE01000002">
    <property type="protein sequence ID" value="TWI85367.1"/>
    <property type="molecule type" value="Genomic_DNA"/>
</dbReference>
<organism evidence="1 2">
    <name type="scientific">Lacibacter cauensis</name>
    <dbReference type="NCBI Taxonomy" id="510947"/>
    <lineage>
        <taxon>Bacteria</taxon>
        <taxon>Pseudomonadati</taxon>
        <taxon>Bacteroidota</taxon>
        <taxon>Chitinophagia</taxon>
        <taxon>Chitinophagales</taxon>
        <taxon>Chitinophagaceae</taxon>
        <taxon>Lacibacter</taxon>
    </lineage>
</organism>
<name>A0A562SVP9_9BACT</name>
<accession>A0A562SVP9</accession>
<dbReference type="Proteomes" id="UP000316167">
    <property type="component" value="Unassembled WGS sequence"/>
</dbReference>
<keyword evidence="2" id="KW-1185">Reference proteome</keyword>
<sequence>MKHYDFVTAVKLREYYADKLSGLPLSESISTSITNIIACIAGQQQQQATNNESLNIDSDLTPEERIMKIYVVVGYVKNGKDYYFEELENILKFNGLDMVSL</sequence>
<evidence type="ECO:0000313" key="2">
    <source>
        <dbReference type="Proteomes" id="UP000316167"/>
    </source>
</evidence>
<gene>
    <name evidence="1" type="ORF">IQ13_0527</name>
</gene>
<comment type="caution">
    <text evidence="1">The sequence shown here is derived from an EMBL/GenBank/DDBJ whole genome shotgun (WGS) entry which is preliminary data.</text>
</comment>
<reference evidence="1 2" key="1">
    <citation type="journal article" date="2015" name="Stand. Genomic Sci.">
        <title>Genomic Encyclopedia of Bacterial and Archaeal Type Strains, Phase III: the genomes of soil and plant-associated and newly described type strains.</title>
        <authorList>
            <person name="Whitman W.B."/>
            <person name="Woyke T."/>
            <person name="Klenk H.P."/>
            <person name="Zhou Y."/>
            <person name="Lilburn T.G."/>
            <person name="Beck B.J."/>
            <person name="De Vos P."/>
            <person name="Vandamme P."/>
            <person name="Eisen J.A."/>
            <person name="Garrity G."/>
            <person name="Hugenholtz P."/>
            <person name="Kyrpides N.C."/>
        </authorList>
    </citation>
    <scope>NUCLEOTIDE SEQUENCE [LARGE SCALE GENOMIC DNA]</scope>
    <source>
        <strain evidence="1 2">CGMCC 1.7271</strain>
    </source>
</reference>